<dbReference type="InterPro" id="IPR036188">
    <property type="entry name" value="FAD/NAD-bd_sf"/>
</dbReference>
<dbReference type="RefSeq" id="WP_167616979.1">
    <property type="nucleotide sequence ID" value="NZ_JAAUVV010000017.1"/>
</dbReference>
<dbReference type="EMBL" id="JAAUVV010000017">
    <property type="protein sequence ID" value="NJJ04435.1"/>
    <property type="molecule type" value="Genomic_DNA"/>
</dbReference>
<name>A0AAP6XL10_9CORY</name>
<comment type="caution">
    <text evidence="3">The sequence shown here is derived from an EMBL/GenBank/DDBJ whole genome shotgun (WGS) entry which is preliminary data.</text>
</comment>
<evidence type="ECO:0000259" key="2">
    <source>
        <dbReference type="Pfam" id="PF07992"/>
    </source>
</evidence>
<keyword evidence="1" id="KW-0560">Oxidoreductase</keyword>
<reference evidence="3 4" key="1">
    <citation type="submission" date="2020-03" db="EMBL/GenBank/DDBJ databases">
        <title>Draft genome sequences of bacterial isolates from the female urobiome.</title>
        <authorList>
            <person name="Miller-Ensminger T."/>
            <person name="Wolfe A.J."/>
            <person name="Putonti C."/>
        </authorList>
    </citation>
    <scope>NUCLEOTIDE SEQUENCE [LARGE SCALE GENOMIC DNA]</scope>
    <source>
        <strain evidence="3 4">UMB8490</strain>
    </source>
</reference>
<organism evidence="3 4">
    <name type="scientific">Corynebacterium coyleae</name>
    <dbReference type="NCBI Taxonomy" id="53374"/>
    <lineage>
        <taxon>Bacteria</taxon>
        <taxon>Bacillati</taxon>
        <taxon>Actinomycetota</taxon>
        <taxon>Actinomycetes</taxon>
        <taxon>Mycobacteriales</taxon>
        <taxon>Corynebacteriaceae</taxon>
        <taxon>Corynebacterium</taxon>
    </lineage>
</organism>
<dbReference type="PRINTS" id="PR00411">
    <property type="entry name" value="PNDRDTASEI"/>
</dbReference>
<dbReference type="InterPro" id="IPR041854">
    <property type="entry name" value="BFD-like_2Fe2S-bd_dom_sf"/>
</dbReference>
<dbReference type="PRINTS" id="PR00368">
    <property type="entry name" value="FADPNR"/>
</dbReference>
<dbReference type="Pfam" id="PF07992">
    <property type="entry name" value="Pyr_redox_2"/>
    <property type="match status" value="1"/>
</dbReference>
<protein>
    <submittedName>
        <fullName evidence="3">FAD-dependent oxidoreductase</fullName>
    </submittedName>
</protein>
<dbReference type="AlphaFoldDB" id="A0AAP6XL10"/>
<dbReference type="InterPro" id="IPR023753">
    <property type="entry name" value="FAD/NAD-binding_dom"/>
</dbReference>
<evidence type="ECO:0000313" key="4">
    <source>
        <dbReference type="Proteomes" id="UP000591626"/>
    </source>
</evidence>
<dbReference type="PANTHER" id="PTHR42949:SF3">
    <property type="entry name" value="ANAEROBIC GLYCEROL-3-PHOSPHATE DEHYDROGENASE SUBUNIT B"/>
    <property type="match status" value="1"/>
</dbReference>
<dbReference type="Gene3D" id="3.50.50.60">
    <property type="entry name" value="FAD/NAD(P)-binding domain"/>
    <property type="match status" value="2"/>
</dbReference>
<sequence>MSVYDAVIVGGGPAGLSSACAFRGNGKKVLLIDQNPAVGGQFWKHAEIAPRLESKHSKWHHHWQQFRDLKRDFLEGVEAGELEYVPNASVSRIDHAQESGPARFTLRLSGPLGSPEVFPEGHVSAANVFYCAGTYDRQLPVEGWTLPGVMAAGGMQTFIKENGFAPGQRFVIAGTGPFLMAAAATVIKAGAKVEAIIDASNPTAWFPRGLSAVLVPSKIKEALGYSALLARHGVKFHFNSVVSKIESTASGDGVSAVLVRKIGADSDAQDKRYGVDAVGLNWGFIPQLDLLLQLRGETHLSADNALVATVDKNFESSVEGFYVVGEGNGVSGVLGAVAEGSIAVRKFLGEPVSLRDRYTVTANNIFAQAFQRAGRITENYMSDLSPDTVVCRCEDVTSDALQHYFAEDTSPDARAAKGVTRVGMGNCQGRMCGFGLCHAADEQRGKKPSACSVSTTDLLHRDLHAMSVRPLANPVSLESLAQDTE</sequence>
<dbReference type="Gene3D" id="1.10.10.1100">
    <property type="entry name" value="BFD-like [2Fe-2S]-binding domain"/>
    <property type="match status" value="1"/>
</dbReference>
<dbReference type="PANTHER" id="PTHR42949">
    <property type="entry name" value="ANAEROBIC GLYCEROL-3-PHOSPHATE DEHYDROGENASE SUBUNIT B"/>
    <property type="match status" value="1"/>
</dbReference>
<accession>A0AAP6XL10</accession>
<dbReference type="GO" id="GO:0016491">
    <property type="term" value="F:oxidoreductase activity"/>
    <property type="evidence" value="ECO:0007669"/>
    <property type="project" value="UniProtKB-KW"/>
</dbReference>
<gene>
    <name evidence="3" type="ORF">HC138_08755</name>
</gene>
<evidence type="ECO:0000256" key="1">
    <source>
        <dbReference type="ARBA" id="ARBA00023002"/>
    </source>
</evidence>
<evidence type="ECO:0000313" key="3">
    <source>
        <dbReference type="EMBL" id="NJJ04435.1"/>
    </source>
</evidence>
<feature type="domain" description="FAD/NAD(P)-binding" evidence="2">
    <location>
        <begin position="4"/>
        <end position="333"/>
    </location>
</feature>
<dbReference type="InterPro" id="IPR051691">
    <property type="entry name" value="Metab_Enz_Cyan_OpOx_G3PDH"/>
</dbReference>
<dbReference type="SUPFAM" id="SSF51905">
    <property type="entry name" value="FAD/NAD(P)-binding domain"/>
    <property type="match status" value="1"/>
</dbReference>
<dbReference type="Proteomes" id="UP000591626">
    <property type="component" value="Unassembled WGS sequence"/>
</dbReference>
<proteinExistence type="predicted"/>